<organism evidence="3 4">
    <name type="scientific">Geodermatophilus dictyosporus</name>
    <dbReference type="NCBI Taxonomy" id="1523247"/>
    <lineage>
        <taxon>Bacteria</taxon>
        <taxon>Bacillati</taxon>
        <taxon>Actinomycetota</taxon>
        <taxon>Actinomycetes</taxon>
        <taxon>Geodermatophilales</taxon>
        <taxon>Geodermatophilaceae</taxon>
        <taxon>Geodermatophilus</taxon>
    </lineage>
</organism>
<keyword evidence="2" id="KW-0812">Transmembrane</keyword>
<reference evidence="4" key="1">
    <citation type="submission" date="2016-10" db="EMBL/GenBank/DDBJ databases">
        <authorList>
            <person name="Varghese N."/>
            <person name="Submissions S."/>
        </authorList>
    </citation>
    <scope>NUCLEOTIDE SEQUENCE [LARGE SCALE GENOMIC DNA]</scope>
    <source>
        <strain evidence="4">DSM 44208</strain>
    </source>
</reference>
<sequence length="173" mass="18123">MTTGATGVASAMPSWRRRVVGRHPGLAVLTACVVLSVFVLRWGLLARSLSDAGNLFEVLPPMCLLVTVQCLLDTCGLAVDPAGHVEVVEVRRVPVDDLVGIGHDDGLHLRLVSGRRIGSTAYGASLPGHLLNHPRSVRAARRIEAATGGLPDRASDRRGGRTPCGRGCGPAPS</sequence>
<dbReference type="EMBL" id="FOWQ01000007">
    <property type="protein sequence ID" value="SFP70686.1"/>
    <property type="molecule type" value="Genomic_DNA"/>
</dbReference>
<evidence type="ECO:0000256" key="1">
    <source>
        <dbReference type="SAM" id="MobiDB-lite"/>
    </source>
</evidence>
<name>A0A1I5SJZ5_9ACTN</name>
<accession>A0A1I5SJZ5</accession>
<keyword evidence="2" id="KW-1133">Transmembrane helix</keyword>
<protein>
    <recommendedName>
        <fullName evidence="5">PH domain-containing protein</fullName>
    </recommendedName>
</protein>
<keyword evidence="2" id="KW-0472">Membrane</keyword>
<evidence type="ECO:0008006" key="5">
    <source>
        <dbReference type="Google" id="ProtNLM"/>
    </source>
</evidence>
<dbReference type="Proteomes" id="UP000198857">
    <property type="component" value="Unassembled WGS sequence"/>
</dbReference>
<evidence type="ECO:0000313" key="3">
    <source>
        <dbReference type="EMBL" id="SFP70686.1"/>
    </source>
</evidence>
<gene>
    <name evidence="3" type="ORF">SAMN05660464_4005</name>
</gene>
<proteinExistence type="predicted"/>
<feature type="transmembrane region" description="Helical" evidence="2">
    <location>
        <begin position="26"/>
        <end position="44"/>
    </location>
</feature>
<dbReference type="STRING" id="1523247.SAMN05660464_4005"/>
<evidence type="ECO:0000313" key="4">
    <source>
        <dbReference type="Proteomes" id="UP000198857"/>
    </source>
</evidence>
<evidence type="ECO:0000256" key="2">
    <source>
        <dbReference type="SAM" id="Phobius"/>
    </source>
</evidence>
<feature type="region of interest" description="Disordered" evidence="1">
    <location>
        <begin position="146"/>
        <end position="173"/>
    </location>
</feature>
<keyword evidence="4" id="KW-1185">Reference proteome</keyword>
<dbReference type="AlphaFoldDB" id="A0A1I5SJZ5"/>